<dbReference type="Proteomes" id="UP000230423">
    <property type="component" value="Unassembled WGS sequence"/>
</dbReference>
<dbReference type="GO" id="GO:0034511">
    <property type="term" value="F:U3 snoRNA binding"/>
    <property type="evidence" value="ECO:0007669"/>
    <property type="project" value="InterPro"/>
</dbReference>
<evidence type="ECO:0000313" key="3">
    <source>
        <dbReference type="Proteomes" id="UP000230423"/>
    </source>
</evidence>
<dbReference type="GO" id="GO:0032040">
    <property type="term" value="C:small-subunit processome"/>
    <property type="evidence" value="ECO:0007669"/>
    <property type="project" value="TreeGrafter"/>
</dbReference>
<dbReference type="GO" id="GO:0019843">
    <property type="term" value="F:rRNA binding"/>
    <property type="evidence" value="ECO:0007669"/>
    <property type="project" value="TreeGrafter"/>
</dbReference>
<name>A0A2G9U4T3_TELCI</name>
<dbReference type="Pfam" id="PF22916">
    <property type="entry name" value="UTP25_NTPase-like"/>
    <property type="match status" value="1"/>
</dbReference>
<gene>
    <name evidence="2" type="ORF">TELCIR_13161</name>
</gene>
<organism evidence="2 3">
    <name type="scientific">Teladorsagia circumcincta</name>
    <name type="common">Brown stomach worm</name>
    <name type="synonym">Ostertagia circumcincta</name>
    <dbReference type="NCBI Taxonomy" id="45464"/>
    <lineage>
        <taxon>Eukaryota</taxon>
        <taxon>Metazoa</taxon>
        <taxon>Ecdysozoa</taxon>
        <taxon>Nematoda</taxon>
        <taxon>Chromadorea</taxon>
        <taxon>Rhabditida</taxon>
        <taxon>Rhabditina</taxon>
        <taxon>Rhabditomorpha</taxon>
        <taxon>Strongyloidea</taxon>
        <taxon>Trichostrongylidae</taxon>
        <taxon>Teladorsagia</taxon>
    </lineage>
</organism>
<protein>
    <recommendedName>
        <fullName evidence="1">UTP25 NTP hydrolase-like domain-containing protein</fullName>
    </recommendedName>
</protein>
<evidence type="ECO:0000313" key="2">
    <source>
        <dbReference type="EMBL" id="PIO65184.1"/>
    </source>
</evidence>
<evidence type="ECO:0000259" key="1">
    <source>
        <dbReference type="Pfam" id="PF22916"/>
    </source>
</evidence>
<sequence>MSAGESSQSADAFSRRFHYDLSTSTADFLKLPKRQRIQRHYDLGTLGPVTEFVGTAEEGEATEDLIEASRDQGFVRPTVLILCPFKKDAFDVVERLERLIFGKNKVSTWSRDRFHNEFRSEPAPVFKTRMCEEYKELITGNNDDCFRVGIAISKKVLKLFEAFDKH</sequence>
<dbReference type="PANTHER" id="PTHR12933:SF0">
    <property type="entry name" value="U3 SMALL NUCLEOLAR RNA-ASSOCIATED PROTEIN 25 HOMOLOG"/>
    <property type="match status" value="1"/>
</dbReference>
<dbReference type="InterPro" id="IPR053940">
    <property type="entry name" value="UTP25_NTPase-like"/>
</dbReference>
<feature type="domain" description="UTP25 NTP hydrolase-like" evidence="1">
    <location>
        <begin position="61"/>
        <end position="165"/>
    </location>
</feature>
<proteinExistence type="predicted"/>
<dbReference type="EMBL" id="KZ349233">
    <property type="protein sequence ID" value="PIO65184.1"/>
    <property type="molecule type" value="Genomic_DNA"/>
</dbReference>
<dbReference type="InterPro" id="IPR010678">
    <property type="entry name" value="UTP25"/>
</dbReference>
<reference evidence="2 3" key="1">
    <citation type="submission" date="2015-09" db="EMBL/GenBank/DDBJ databases">
        <title>Draft genome of the parasitic nematode Teladorsagia circumcincta isolate WARC Sus (inbred).</title>
        <authorList>
            <person name="Mitreva M."/>
        </authorList>
    </citation>
    <scope>NUCLEOTIDE SEQUENCE [LARGE SCALE GENOMIC DNA]</scope>
    <source>
        <strain evidence="2 3">S</strain>
    </source>
</reference>
<keyword evidence="3" id="KW-1185">Reference proteome</keyword>
<dbReference type="OrthoDB" id="10264378at2759"/>
<accession>A0A2G9U4T3</accession>
<dbReference type="AlphaFoldDB" id="A0A2G9U4T3"/>
<dbReference type="PANTHER" id="PTHR12933">
    <property type="entry name" value="ORF PROTEIN-RELATED"/>
    <property type="match status" value="1"/>
</dbReference>
<dbReference type="GO" id="GO:0000462">
    <property type="term" value="P:maturation of SSU-rRNA from tricistronic rRNA transcript (SSU-rRNA, 5.8S rRNA, LSU-rRNA)"/>
    <property type="evidence" value="ECO:0007669"/>
    <property type="project" value="TreeGrafter"/>
</dbReference>